<dbReference type="GO" id="GO:0002098">
    <property type="term" value="P:tRNA wobble uridine modification"/>
    <property type="evidence" value="ECO:0007669"/>
    <property type="project" value="TreeGrafter"/>
</dbReference>
<dbReference type="eggNOG" id="COG0486">
    <property type="taxonomic scope" value="Bacteria"/>
</dbReference>
<dbReference type="Pfam" id="PF12631">
    <property type="entry name" value="MnmE_helical"/>
    <property type="match status" value="1"/>
</dbReference>
<dbReference type="GO" id="GO:0003924">
    <property type="term" value="F:GTPase activity"/>
    <property type="evidence" value="ECO:0007669"/>
    <property type="project" value="UniProtKB-UniRule"/>
</dbReference>
<dbReference type="OrthoDB" id="9805918at2"/>
<keyword evidence="3 9" id="KW-0479">Metal-binding</keyword>
<dbReference type="InterPro" id="IPR027266">
    <property type="entry name" value="TrmE/GcvT-like"/>
</dbReference>
<dbReference type="GO" id="GO:0005829">
    <property type="term" value="C:cytosol"/>
    <property type="evidence" value="ECO:0007669"/>
    <property type="project" value="TreeGrafter"/>
</dbReference>
<keyword evidence="4 9" id="KW-0547">Nucleotide-binding</keyword>
<dbReference type="InterPro" id="IPR031168">
    <property type="entry name" value="G_TrmE"/>
</dbReference>
<comment type="subunit">
    <text evidence="9">Homodimer. Heterotetramer of two MnmE and two MnmG subunits.</text>
</comment>
<dbReference type="GO" id="GO:0042802">
    <property type="term" value="F:identical protein binding"/>
    <property type="evidence" value="ECO:0007669"/>
    <property type="project" value="UniProtKB-ARBA"/>
</dbReference>
<dbReference type="GO" id="GO:0005525">
    <property type="term" value="F:GTP binding"/>
    <property type="evidence" value="ECO:0007669"/>
    <property type="project" value="UniProtKB-UniRule"/>
</dbReference>
<dbReference type="HOGENOM" id="CLU_019624_4_1_7"/>
<comment type="function">
    <text evidence="9">Exhibits a very high intrinsic GTPase hydrolysis rate. Involved in the addition of a carboxymethylaminomethyl (cmnm) group at the wobble position (U34) of certain tRNAs, forming tRNA-cmnm(5)s(2)U34.</text>
</comment>
<evidence type="ECO:0000256" key="6">
    <source>
        <dbReference type="ARBA" id="ARBA00022842"/>
    </source>
</evidence>
<protein>
    <recommendedName>
        <fullName evidence="9">tRNA modification GTPase MnmE</fullName>
        <ecNumber evidence="9">3.6.-.-</ecNumber>
    </recommendedName>
</protein>
<keyword evidence="5 9" id="KW-0378">Hydrolase</keyword>
<dbReference type="InterPro" id="IPR018948">
    <property type="entry name" value="GTP-bd_TrmE_N"/>
</dbReference>
<dbReference type="InterPro" id="IPR005225">
    <property type="entry name" value="Small_GTP-bd"/>
</dbReference>
<comment type="cofactor">
    <cofactor evidence="9">
        <name>K(+)</name>
        <dbReference type="ChEBI" id="CHEBI:29103"/>
    </cofactor>
    <text evidence="9">Binds 1 potassium ion per subunit.</text>
</comment>
<feature type="binding site" evidence="9">
    <location>
        <position position="24"/>
    </location>
    <ligand>
        <name>(6S)-5-formyl-5,6,7,8-tetrahydrofolate</name>
        <dbReference type="ChEBI" id="CHEBI:57457"/>
    </ligand>
</feature>
<evidence type="ECO:0000256" key="8">
    <source>
        <dbReference type="ARBA" id="ARBA00023134"/>
    </source>
</evidence>
<feature type="binding site" evidence="9">
    <location>
        <begin position="251"/>
        <end position="257"/>
    </location>
    <ligand>
        <name>GTP</name>
        <dbReference type="ChEBI" id="CHEBI:37565"/>
    </ligand>
</feature>
<dbReference type="CDD" id="cd04164">
    <property type="entry name" value="trmE"/>
    <property type="match status" value="1"/>
</dbReference>
<feature type="binding site" evidence="9">
    <location>
        <position position="232"/>
    </location>
    <ligand>
        <name>K(+)</name>
        <dbReference type="ChEBI" id="CHEBI:29103"/>
    </ligand>
</feature>
<dbReference type="FunFam" id="3.30.1360.120:FF:000003">
    <property type="entry name" value="tRNA modification GTPase MnmE"/>
    <property type="match status" value="1"/>
</dbReference>
<dbReference type="EMBL" id="CP001629">
    <property type="protein sequence ID" value="ACU91234.1"/>
    <property type="molecule type" value="Genomic_DNA"/>
</dbReference>
<dbReference type="SUPFAM" id="SSF52540">
    <property type="entry name" value="P-loop containing nucleoside triphosphate hydrolases"/>
    <property type="match status" value="1"/>
</dbReference>
<keyword evidence="7 9" id="KW-0630">Potassium</keyword>
<keyword evidence="2 9" id="KW-0819">tRNA processing</keyword>
<dbReference type="InterPro" id="IPR025867">
    <property type="entry name" value="MnmE_helical"/>
</dbReference>
<evidence type="ECO:0000256" key="2">
    <source>
        <dbReference type="ARBA" id="ARBA00022694"/>
    </source>
</evidence>
<keyword evidence="9" id="KW-0963">Cytoplasm</keyword>
<evidence type="ECO:0000313" key="12">
    <source>
        <dbReference type="EMBL" id="ACU91234.1"/>
    </source>
</evidence>
<evidence type="ECO:0000256" key="1">
    <source>
        <dbReference type="ARBA" id="ARBA00011043"/>
    </source>
</evidence>
<evidence type="ECO:0000256" key="4">
    <source>
        <dbReference type="ARBA" id="ARBA00022741"/>
    </source>
</evidence>
<name>C7LXJ8_DESBD</name>
<proteinExistence type="inferred from homology"/>
<evidence type="ECO:0000259" key="11">
    <source>
        <dbReference type="PROSITE" id="PS51709"/>
    </source>
</evidence>
<evidence type="ECO:0000256" key="3">
    <source>
        <dbReference type="ARBA" id="ARBA00022723"/>
    </source>
</evidence>
<comment type="subcellular location">
    <subcellularLocation>
        <location evidence="9">Cytoplasm</location>
    </subcellularLocation>
</comment>
<dbReference type="EC" id="3.6.-.-" evidence="9"/>
<feature type="binding site" evidence="9">
    <location>
        <position position="457"/>
    </location>
    <ligand>
        <name>(6S)-5-formyl-5,6,7,8-tetrahydrofolate</name>
        <dbReference type="ChEBI" id="CHEBI:57457"/>
    </ligand>
</feature>
<dbReference type="PANTHER" id="PTHR42714:SF2">
    <property type="entry name" value="TRNA MODIFICATION GTPASE GTPBP3, MITOCHONDRIAL"/>
    <property type="match status" value="1"/>
</dbReference>
<dbReference type="NCBIfam" id="TIGR00231">
    <property type="entry name" value="small_GTP"/>
    <property type="match status" value="1"/>
</dbReference>
<evidence type="ECO:0000256" key="5">
    <source>
        <dbReference type="ARBA" id="ARBA00022801"/>
    </source>
</evidence>
<feature type="binding site" evidence="9">
    <location>
        <position position="236"/>
    </location>
    <ligand>
        <name>Mg(2+)</name>
        <dbReference type="ChEBI" id="CHEBI:18420"/>
    </ligand>
</feature>
<dbReference type="Pfam" id="PF01926">
    <property type="entry name" value="MMR_HSR1"/>
    <property type="match status" value="1"/>
</dbReference>
<evidence type="ECO:0000256" key="10">
    <source>
        <dbReference type="RuleBase" id="RU003313"/>
    </source>
</evidence>
<comment type="caution">
    <text evidence="9">Lacks conserved residue(s) required for the propagation of feature annotation.</text>
</comment>
<dbReference type="RefSeq" id="WP_015775323.1">
    <property type="nucleotide sequence ID" value="NC_013173.1"/>
</dbReference>
<feature type="binding site" evidence="9">
    <location>
        <position position="253"/>
    </location>
    <ligand>
        <name>K(+)</name>
        <dbReference type="ChEBI" id="CHEBI:29103"/>
    </ligand>
</feature>
<dbReference type="InterPro" id="IPR027368">
    <property type="entry name" value="MnmE_dom2"/>
</dbReference>
<dbReference type="Gene3D" id="3.30.1360.120">
    <property type="entry name" value="Probable tRNA modification gtpase trme, domain 1"/>
    <property type="match status" value="1"/>
</dbReference>
<dbReference type="PANTHER" id="PTHR42714">
    <property type="entry name" value="TRNA MODIFICATION GTPASE GTPBP3"/>
    <property type="match status" value="1"/>
</dbReference>
<evidence type="ECO:0000313" key="13">
    <source>
        <dbReference type="Proteomes" id="UP000002216"/>
    </source>
</evidence>
<feature type="binding site" evidence="9">
    <location>
        <position position="126"/>
    </location>
    <ligand>
        <name>(6S)-5-formyl-5,6,7,8-tetrahydrofolate</name>
        <dbReference type="ChEBI" id="CHEBI:57457"/>
    </ligand>
</feature>
<dbReference type="Gene3D" id="3.40.50.300">
    <property type="entry name" value="P-loop containing nucleotide triphosphate hydrolases"/>
    <property type="match status" value="1"/>
</dbReference>
<keyword evidence="8 9" id="KW-0342">GTP-binding</keyword>
<dbReference type="AlphaFoldDB" id="C7LXJ8"/>
<feature type="binding site" evidence="9">
    <location>
        <begin position="276"/>
        <end position="279"/>
    </location>
    <ligand>
        <name>GTP</name>
        <dbReference type="ChEBI" id="CHEBI:37565"/>
    </ligand>
</feature>
<gene>
    <name evidence="9" type="primary">mnmE</name>
    <name evidence="9" type="synonym">trmE</name>
    <name evidence="12" type="ordered locus">Dbac_3159</name>
</gene>
<feature type="binding site" evidence="9">
    <location>
        <position position="257"/>
    </location>
    <ligand>
        <name>Mg(2+)</name>
        <dbReference type="ChEBI" id="CHEBI:18420"/>
    </ligand>
</feature>
<dbReference type="InterPro" id="IPR004520">
    <property type="entry name" value="GTPase_MnmE"/>
</dbReference>
<evidence type="ECO:0000256" key="9">
    <source>
        <dbReference type="HAMAP-Rule" id="MF_00379"/>
    </source>
</evidence>
<feature type="binding site" evidence="9">
    <location>
        <position position="251"/>
    </location>
    <ligand>
        <name>K(+)</name>
        <dbReference type="ChEBI" id="CHEBI:29103"/>
    </ligand>
</feature>
<dbReference type="CDD" id="cd14858">
    <property type="entry name" value="TrmE_N"/>
    <property type="match status" value="1"/>
</dbReference>
<dbReference type="GO" id="GO:0030488">
    <property type="term" value="P:tRNA methylation"/>
    <property type="evidence" value="ECO:0007669"/>
    <property type="project" value="TreeGrafter"/>
</dbReference>
<dbReference type="HAMAP" id="MF_00379">
    <property type="entry name" value="GTPase_MnmE"/>
    <property type="match status" value="1"/>
</dbReference>
<accession>C7LXJ8</accession>
<dbReference type="GO" id="GO:0046872">
    <property type="term" value="F:metal ion binding"/>
    <property type="evidence" value="ECO:0007669"/>
    <property type="project" value="UniProtKB-KW"/>
</dbReference>
<dbReference type="PROSITE" id="PS51709">
    <property type="entry name" value="G_TRME"/>
    <property type="match status" value="1"/>
</dbReference>
<reference evidence="12 13" key="1">
    <citation type="journal article" date="2009" name="Stand. Genomic Sci.">
        <title>Complete genome sequence of Desulfomicrobium baculatum type strain (X).</title>
        <authorList>
            <person name="Copeland A."/>
            <person name="Spring S."/>
            <person name="Goker M."/>
            <person name="Schneider S."/>
            <person name="Lapidus A."/>
            <person name="Del Rio T.G."/>
            <person name="Tice H."/>
            <person name="Cheng J.F."/>
            <person name="Chen F."/>
            <person name="Nolan M."/>
            <person name="Bruce D."/>
            <person name="Goodwin L."/>
            <person name="Pitluck S."/>
            <person name="Ivanova N."/>
            <person name="Mavrommatis K."/>
            <person name="Ovchinnikova G."/>
            <person name="Pati A."/>
            <person name="Chen A."/>
            <person name="Palaniappan K."/>
            <person name="Land M."/>
            <person name="Hauser L."/>
            <person name="Chang Y.J."/>
            <person name="Jeffries C.C."/>
            <person name="Meincke L."/>
            <person name="Sims D."/>
            <person name="Brettin T."/>
            <person name="Detter J.C."/>
            <person name="Han C."/>
            <person name="Chain P."/>
            <person name="Bristow J."/>
            <person name="Eisen J.A."/>
            <person name="Markowitz V."/>
            <person name="Hugenholtz P."/>
            <person name="Kyrpides N.C."/>
            <person name="Klenk H.P."/>
            <person name="Lucas S."/>
        </authorList>
    </citation>
    <scope>NUCLEOTIDE SEQUENCE [LARGE SCALE GENOMIC DNA]</scope>
    <source>
        <strain evidence="13">DSM 4028 / VKM B-1378 / X</strain>
    </source>
</reference>
<feature type="binding site" evidence="9">
    <location>
        <position position="256"/>
    </location>
    <ligand>
        <name>K(+)</name>
        <dbReference type="ChEBI" id="CHEBI:29103"/>
    </ligand>
</feature>
<dbReference type="NCBIfam" id="TIGR00450">
    <property type="entry name" value="mnmE_trmE_thdF"/>
    <property type="match status" value="1"/>
</dbReference>
<dbReference type="KEGG" id="dba:Dbac_3159"/>
<dbReference type="STRING" id="525897.Dbac_3159"/>
<dbReference type="InterPro" id="IPR006073">
    <property type="entry name" value="GTP-bd"/>
</dbReference>
<feature type="binding site" evidence="9">
    <location>
        <begin position="232"/>
        <end position="237"/>
    </location>
    <ligand>
        <name>GTP</name>
        <dbReference type="ChEBI" id="CHEBI:37565"/>
    </ligand>
</feature>
<sequence length="457" mass="48570">MNTNNDTIVAIATPPGQGAIGIVRLSGPSAGEIARSLFHSSRPGFTDFKPYQLHHGQLRDGRGNFLDEVLAAFMPGPGSFTGEDVVELQCHGGGAILRRVVEECLAGGARLAEAGEFSKRAFLNTRMDLTQAEAIMELVGAPTAVAVGLAGSKLEGLLAHRIGQLRAGLESVRVQLCVAVDFPEDEVECLAPQDLARDIAEIREAMAELADNYDRGRCWRDGALVVLAGQVNAGKSSLMNAILGINRAIVTDIPGTTRDYLEESVQIDGLPVRLVDTAGLRAALDSVELLGIERSRELLARADLVLLVIDSELGPGAEDLDLAAETENLLVVANKMDLVAGEPAWTRESPWKDKELCRLCAKHGQGVSGLLAAIRRMVAATGAPEAGTLVPNLRQHTALVRAAEELAHLLDELAAGLPYDILSVRLDTACAILAEITGEITSEEVLRAVFDGFCIGK</sequence>
<comment type="similarity">
    <text evidence="1 9 10">Belongs to the TRAFAC class TrmE-Era-EngA-EngB-Septin-like GTPase superfamily. TrmE GTPase family.</text>
</comment>
<dbReference type="Proteomes" id="UP000002216">
    <property type="component" value="Chromosome"/>
</dbReference>
<dbReference type="Pfam" id="PF10396">
    <property type="entry name" value="TrmE_N"/>
    <property type="match status" value="1"/>
</dbReference>
<keyword evidence="6 9" id="KW-0460">Magnesium</keyword>
<dbReference type="Gene3D" id="1.20.120.430">
    <property type="entry name" value="tRNA modification GTPase MnmE domain 2"/>
    <property type="match status" value="1"/>
</dbReference>
<feature type="domain" description="TrmE-type G" evidence="11">
    <location>
        <begin position="222"/>
        <end position="379"/>
    </location>
</feature>
<organism evidence="12 13">
    <name type="scientific">Desulfomicrobium baculatum (strain DSM 4028 / VKM B-1378 / X)</name>
    <name type="common">Desulfovibrio baculatus</name>
    <dbReference type="NCBI Taxonomy" id="525897"/>
    <lineage>
        <taxon>Bacteria</taxon>
        <taxon>Pseudomonadati</taxon>
        <taxon>Thermodesulfobacteriota</taxon>
        <taxon>Desulfovibrionia</taxon>
        <taxon>Desulfovibrionales</taxon>
        <taxon>Desulfomicrobiaceae</taxon>
        <taxon>Desulfomicrobium</taxon>
    </lineage>
</organism>
<evidence type="ECO:0000256" key="7">
    <source>
        <dbReference type="ARBA" id="ARBA00022958"/>
    </source>
</evidence>
<dbReference type="InterPro" id="IPR027417">
    <property type="entry name" value="P-loop_NTPase"/>
</dbReference>
<keyword evidence="13" id="KW-1185">Reference proteome</keyword>
<feature type="binding site" evidence="9">
    <location>
        <position position="87"/>
    </location>
    <ligand>
        <name>(6S)-5-formyl-5,6,7,8-tetrahydrofolate</name>
        <dbReference type="ChEBI" id="CHEBI:57457"/>
    </ligand>
</feature>